<accession>A0A2W5SFL5</accession>
<protein>
    <submittedName>
        <fullName evidence="1">ATPase</fullName>
    </submittedName>
</protein>
<dbReference type="InterPro" id="IPR027417">
    <property type="entry name" value="P-loop_NTPase"/>
</dbReference>
<dbReference type="AlphaFoldDB" id="A0A2W5SFL5"/>
<dbReference type="Gene3D" id="3.40.50.300">
    <property type="entry name" value="P-loop containing nucleotide triphosphate hydrolases"/>
    <property type="match status" value="1"/>
</dbReference>
<dbReference type="EMBL" id="QFQS01000001">
    <property type="protein sequence ID" value="PZR01080.1"/>
    <property type="molecule type" value="Genomic_DNA"/>
</dbReference>
<dbReference type="Proteomes" id="UP000248975">
    <property type="component" value="Unassembled WGS sequence"/>
</dbReference>
<proteinExistence type="predicted"/>
<dbReference type="SUPFAM" id="SSF52540">
    <property type="entry name" value="P-loop containing nucleoside triphosphate hydrolases"/>
    <property type="match status" value="1"/>
</dbReference>
<evidence type="ECO:0000313" key="2">
    <source>
        <dbReference type="Proteomes" id="UP000248975"/>
    </source>
</evidence>
<reference evidence="1 2" key="1">
    <citation type="submission" date="2017-08" db="EMBL/GenBank/DDBJ databases">
        <title>Infants hospitalized years apart are colonized by the same room-sourced microbial strains.</title>
        <authorList>
            <person name="Brooks B."/>
            <person name="Olm M.R."/>
            <person name="Firek B.A."/>
            <person name="Baker R."/>
            <person name="Thomas B.C."/>
            <person name="Morowitz M.J."/>
            <person name="Banfield J.F."/>
        </authorList>
    </citation>
    <scope>NUCLEOTIDE SEQUENCE [LARGE SCALE GENOMIC DNA]</scope>
    <source>
        <strain evidence="1">S2_003_000_R2_11</strain>
    </source>
</reference>
<comment type="caution">
    <text evidence="1">The sequence shown here is derived from an EMBL/GenBank/DDBJ whole genome shotgun (WGS) entry which is preliminary data.</text>
</comment>
<evidence type="ECO:0000313" key="1">
    <source>
        <dbReference type="EMBL" id="PZR01080.1"/>
    </source>
</evidence>
<sequence>MNVQTTPNVLAPVAPRTMAETGIGMVMMRDILLKTMFRMNLDLVSLVSRQICLPVNVTQELIDLARGQKLVEATGTLHATSGNEMGYQLTDAGRARALDALSQSEYYGAMPIPLDTYKEQVKRQSIRNIKISRSELIGAMGHLILPPDLLDQLGPAVTSGRSILMYGPPGNGKSSISNGIRAAMGDKIYVPRALEYAGQVITVYDPIVHSAAEEAVDDPNSLRRTSNRFDNRYVYCERPSVITGGELSLDMLDLTYNPTARTYQAPLQLKSTGGIFIVDDLGRQQEPPQKLVNRWIVPLEEAKDILALQSGEKFTVPFDTLVIFSTNFHPNEIFDGAALRRIFFKIKIDGPNQENFLKIFAMVARKKKIPLDETALLHLMKVKFPTIANNYANYQPVFLIDQMIAICNFEGIPYQMSPALIDRAWANMFVRDEKIAK</sequence>
<name>A0A2W5SFL5_CERSP</name>
<gene>
    <name evidence="1" type="ORF">DI533_08305</name>
</gene>
<organism evidence="1 2">
    <name type="scientific">Cereibacter sphaeroides</name>
    <name type="common">Rhodobacter sphaeroides</name>
    <dbReference type="NCBI Taxonomy" id="1063"/>
    <lineage>
        <taxon>Bacteria</taxon>
        <taxon>Pseudomonadati</taxon>
        <taxon>Pseudomonadota</taxon>
        <taxon>Alphaproteobacteria</taxon>
        <taxon>Rhodobacterales</taxon>
        <taxon>Paracoccaceae</taxon>
        <taxon>Cereibacter</taxon>
    </lineage>
</organism>